<dbReference type="Pfam" id="PF08448">
    <property type="entry name" value="PAS_4"/>
    <property type="match status" value="1"/>
</dbReference>
<dbReference type="SUPFAM" id="SSF55785">
    <property type="entry name" value="PYP-like sensor domain (PAS domain)"/>
    <property type="match status" value="3"/>
</dbReference>
<dbReference type="InterPro" id="IPR036890">
    <property type="entry name" value="HATPase_C_sf"/>
</dbReference>
<keyword evidence="5" id="KW-0418">Kinase</keyword>
<dbReference type="SMART" id="SM00388">
    <property type="entry name" value="HisKA"/>
    <property type="match status" value="1"/>
</dbReference>
<dbReference type="InterPro" id="IPR013767">
    <property type="entry name" value="PAS_fold"/>
</dbReference>
<dbReference type="InterPro" id="IPR005467">
    <property type="entry name" value="His_kinase_dom"/>
</dbReference>
<evidence type="ECO:0000256" key="4">
    <source>
        <dbReference type="ARBA" id="ARBA00022679"/>
    </source>
</evidence>
<evidence type="ECO:0000256" key="5">
    <source>
        <dbReference type="ARBA" id="ARBA00022777"/>
    </source>
</evidence>
<dbReference type="InterPro" id="IPR004358">
    <property type="entry name" value="Sig_transdc_His_kin-like_C"/>
</dbReference>
<dbReference type="SMART" id="SM00086">
    <property type="entry name" value="PAC"/>
    <property type="match status" value="2"/>
</dbReference>
<dbReference type="SUPFAM" id="SSF47384">
    <property type="entry name" value="Homodimeric domain of signal transducing histidine kinase"/>
    <property type="match status" value="1"/>
</dbReference>
<dbReference type="Gene3D" id="3.30.565.10">
    <property type="entry name" value="Histidine kinase-like ATPase, C-terminal domain"/>
    <property type="match status" value="1"/>
</dbReference>
<dbReference type="Gene3D" id="3.40.50.2300">
    <property type="match status" value="1"/>
</dbReference>
<dbReference type="EMBL" id="CADCTU010000616">
    <property type="protein sequence ID" value="CAA9337413.1"/>
    <property type="molecule type" value="Genomic_DNA"/>
</dbReference>
<dbReference type="InterPro" id="IPR011006">
    <property type="entry name" value="CheY-like_superfamily"/>
</dbReference>
<dbReference type="PRINTS" id="PR00344">
    <property type="entry name" value="BCTRLSENSOR"/>
</dbReference>
<dbReference type="EC" id="2.7.13.3" evidence="2"/>
<name>A0A6J4LPF6_9BACT</name>
<dbReference type="InterPro" id="IPR035965">
    <property type="entry name" value="PAS-like_dom_sf"/>
</dbReference>
<dbReference type="InterPro" id="IPR003661">
    <property type="entry name" value="HisK_dim/P_dom"/>
</dbReference>
<dbReference type="SUPFAM" id="SSF55874">
    <property type="entry name" value="ATPase domain of HSP90 chaperone/DNA topoisomerase II/histidine kinase"/>
    <property type="match status" value="1"/>
</dbReference>
<dbReference type="SMART" id="SM00448">
    <property type="entry name" value="REC"/>
    <property type="match status" value="1"/>
</dbReference>
<dbReference type="InterPro" id="IPR000700">
    <property type="entry name" value="PAS-assoc_C"/>
</dbReference>
<reference evidence="11" key="1">
    <citation type="submission" date="2020-02" db="EMBL/GenBank/DDBJ databases">
        <authorList>
            <person name="Meier V. D."/>
        </authorList>
    </citation>
    <scope>NUCLEOTIDE SEQUENCE</scope>
    <source>
        <strain evidence="11">AVDCRST_MAG11</strain>
    </source>
</reference>
<dbReference type="PROSITE" id="PS50110">
    <property type="entry name" value="RESPONSE_REGULATORY"/>
    <property type="match status" value="1"/>
</dbReference>
<feature type="modified residue" description="4-aspartylphosphate" evidence="6">
    <location>
        <position position="702"/>
    </location>
</feature>
<dbReference type="GO" id="GO:0006355">
    <property type="term" value="P:regulation of DNA-templated transcription"/>
    <property type="evidence" value="ECO:0007669"/>
    <property type="project" value="InterPro"/>
</dbReference>
<evidence type="ECO:0000259" key="9">
    <source>
        <dbReference type="PROSITE" id="PS50112"/>
    </source>
</evidence>
<dbReference type="Pfam" id="PF00989">
    <property type="entry name" value="PAS"/>
    <property type="match status" value="1"/>
</dbReference>
<dbReference type="Pfam" id="PF00072">
    <property type="entry name" value="Response_reg"/>
    <property type="match status" value="1"/>
</dbReference>
<dbReference type="PANTHER" id="PTHR43304:SF1">
    <property type="entry name" value="PAC DOMAIN-CONTAINING PROTEIN"/>
    <property type="match status" value="1"/>
</dbReference>
<dbReference type="InterPro" id="IPR001610">
    <property type="entry name" value="PAC"/>
</dbReference>
<dbReference type="InterPro" id="IPR013656">
    <property type="entry name" value="PAS_4"/>
</dbReference>
<sequence>MRPDSPPAPTAVDDTRLASRPVGVMRGVEGEITEADDAFLAIVGYTRADFEAGRMNWREMTPSEFLHLDDAGIRQAAESGGFTVPYQKEFIRKDGSRVPVLLVCAFIPDTPGKWMGYVVDLSPADGGRADVAHAPLGAPLPQDFYARLVSELVRERTRMVAMLDNTDALVWAVDPDFRLLSANHAFQTVQRAVSGRVVEIGDSLMSADYPAERREQWALWYRRALGGERFSVRTPLAWPEGPRHYEHVFSPIVDARQGAVGVTVVSHDVTARTAAEEALRASEARFRTLIAASPLGIFLADAAGEWIYANPRLAAIWGAPAAELLGRGYVGRVHPDDAARARAGWEPAAAAGDEMETEYRLAFPDAPERVVRVRLARTREGGRVTGYVGTVDDDTERRALARRLRQREKMESLGTLAGGIAHDFNNMLAVVLGYADLALAAAEGQPALQHDIREIRTAGLRARDLVRHILAFSRRSERADAPVELGALVAESLRLLRATVPAAVAFDAQLPDRPLTVLGDPSALQQVIVNLCANAEHAMRATGGGRLTVRLAAEPPDAAARLAVLTVSDTGPGVPAELRDRVFEPFFTTKPVGEGTGMGLAVVHGIVAAHGGTIAVEPAPSGGATFRVTLPLTDRARPDAATPAAPARGSGRVLVVEDEPALARFVKRALSRAGYEVTVCATGAAALRAVAEAAAVDLVLSDVAMPGMTGDALARELRRLRPALPVILMTGFSHTVTAERARELGLAAVLHKPVSADELARAVRAALVLGR</sequence>
<dbReference type="PROSITE" id="PS50109">
    <property type="entry name" value="HIS_KIN"/>
    <property type="match status" value="1"/>
</dbReference>
<dbReference type="InterPro" id="IPR001789">
    <property type="entry name" value="Sig_transdc_resp-reg_receiver"/>
</dbReference>
<dbReference type="Pfam" id="PF13426">
    <property type="entry name" value="PAS_9"/>
    <property type="match status" value="1"/>
</dbReference>
<dbReference type="NCBIfam" id="TIGR00229">
    <property type="entry name" value="sensory_box"/>
    <property type="match status" value="2"/>
</dbReference>
<dbReference type="InterPro" id="IPR003594">
    <property type="entry name" value="HATPase_dom"/>
</dbReference>
<dbReference type="InterPro" id="IPR036097">
    <property type="entry name" value="HisK_dim/P_sf"/>
</dbReference>
<accession>A0A6J4LPF6</accession>
<dbReference type="SMART" id="SM00387">
    <property type="entry name" value="HATPase_c"/>
    <property type="match status" value="1"/>
</dbReference>
<evidence type="ECO:0000256" key="1">
    <source>
        <dbReference type="ARBA" id="ARBA00000085"/>
    </source>
</evidence>
<evidence type="ECO:0000259" key="8">
    <source>
        <dbReference type="PROSITE" id="PS50110"/>
    </source>
</evidence>
<dbReference type="CDD" id="cd00130">
    <property type="entry name" value="PAS"/>
    <property type="match status" value="2"/>
</dbReference>
<dbReference type="Gene3D" id="3.30.450.20">
    <property type="entry name" value="PAS domain"/>
    <property type="match status" value="3"/>
</dbReference>
<dbReference type="Gene3D" id="1.10.287.130">
    <property type="match status" value="1"/>
</dbReference>
<dbReference type="AlphaFoldDB" id="A0A6J4LPF6"/>
<evidence type="ECO:0000256" key="3">
    <source>
        <dbReference type="ARBA" id="ARBA00022553"/>
    </source>
</evidence>
<keyword evidence="4" id="KW-0808">Transferase</keyword>
<dbReference type="CDD" id="cd00156">
    <property type="entry name" value="REC"/>
    <property type="match status" value="1"/>
</dbReference>
<evidence type="ECO:0000256" key="2">
    <source>
        <dbReference type="ARBA" id="ARBA00012438"/>
    </source>
</evidence>
<evidence type="ECO:0000256" key="6">
    <source>
        <dbReference type="PROSITE-ProRule" id="PRU00169"/>
    </source>
</evidence>
<dbReference type="PROSITE" id="PS50113">
    <property type="entry name" value="PAC"/>
    <property type="match status" value="1"/>
</dbReference>
<proteinExistence type="predicted"/>
<feature type="domain" description="PAC" evidence="10">
    <location>
        <begin position="355"/>
        <end position="406"/>
    </location>
</feature>
<feature type="domain" description="Histidine kinase" evidence="7">
    <location>
        <begin position="419"/>
        <end position="634"/>
    </location>
</feature>
<protein>
    <recommendedName>
        <fullName evidence="2">histidine kinase</fullName>
        <ecNumber evidence="2">2.7.13.3</ecNumber>
    </recommendedName>
</protein>
<dbReference type="PANTHER" id="PTHR43304">
    <property type="entry name" value="PHYTOCHROME-LIKE PROTEIN CPH1"/>
    <property type="match status" value="1"/>
</dbReference>
<dbReference type="Pfam" id="PF02518">
    <property type="entry name" value="HATPase_c"/>
    <property type="match status" value="1"/>
</dbReference>
<keyword evidence="3 6" id="KW-0597">Phosphoprotein</keyword>
<dbReference type="GO" id="GO:0000155">
    <property type="term" value="F:phosphorelay sensor kinase activity"/>
    <property type="evidence" value="ECO:0007669"/>
    <property type="project" value="InterPro"/>
</dbReference>
<organism evidence="11">
    <name type="scientific">uncultured Gemmatimonadaceae bacterium</name>
    <dbReference type="NCBI Taxonomy" id="246130"/>
    <lineage>
        <taxon>Bacteria</taxon>
        <taxon>Pseudomonadati</taxon>
        <taxon>Gemmatimonadota</taxon>
        <taxon>Gemmatimonadia</taxon>
        <taxon>Gemmatimonadales</taxon>
        <taxon>Gemmatimonadaceae</taxon>
        <taxon>environmental samples</taxon>
    </lineage>
</organism>
<dbReference type="SMART" id="SM00091">
    <property type="entry name" value="PAS"/>
    <property type="match status" value="3"/>
</dbReference>
<dbReference type="PROSITE" id="PS50112">
    <property type="entry name" value="PAS"/>
    <property type="match status" value="1"/>
</dbReference>
<comment type="catalytic activity">
    <reaction evidence="1">
        <text>ATP + protein L-histidine = ADP + protein N-phospho-L-histidine.</text>
        <dbReference type="EC" id="2.7.13.3"/>
    </reaction>
</comment>
<dbReference type="InterPro" id="IPR052162">
    <property type="entry name" value="Sensor_kinase/Photoreceptor"/>
</dbReference>
<gene>
    <name evidence="11" type="ORF">AVDCRST_MAG11-2776</name>
</gene>
<feature type="domain" description="PAS" evidence="9">
    <location>
        <begin position="282"/>
        <end position="352"/>
    </location>
</feature>
<evidence type="ECO:0000259" key="10">
    <source>
        <dbReference type="PROSITE" id="PS50113"/>
    </source>
</evidence>
<evidence type="ECO:0000259" key="7">
    <source>
        <dbReference type="PROSITE" id="PS50109"/>
    </source>
</evidence>
<dbReference type="SUPFAM" id="SSF52172">
    <property type="entry name" value="CheY-like"/>
    <property type="match status" value="1"/>
</dbReference>
<dbReference type="InterPro" id="IPR000014">
    <property type="entry name" value="PAS"/>
</dbReference>
<dbReference type="CDD" id="cd00082">
    <property type="entry name" value="HisKA"/>
    <property type="match status" value="1"/>
</dbReference>
<evidence type="ECO:0000313" key="11">
    <source>
        <dbReference type="EMBL" id="CAA9337413.1"/>
    </source>
</evidence>
<feature type="domain" description="Response regulatory" evidence="8">
    <location>
        <begin position="652"/>
        <end position="767"/>
    </location>
</feature>